<comment type="caution">
    <text evidence="4">The sequence shown here is derived from an EMBL/GenBank/DDBJ whole genome shotgun (WGS) entry which is preliminary data.</text>
</comment>
<sequence length="262" mass="28459">MKDHLLPETSSTRVGQCFRRGLGTYHQAARAQAQISRDLAGLLAECGAPEQFGNVLEFGCGTGHLTEALLQRFSIGALTLNDLVAEAAELAGAAARKQGVPLRFVAGPVETLRLPQEYDLIASASTVQWLPDLPEVLERLCASLGPGGWLALSGFGTAQFRELAALGSAAAAPNYLNVGDWPGILPPGLELKAIRQQPIVLEFPTAVDVLRHLRATGVNGRARDRWSKQQLRSFESAYRERFERNGMLSLTYDPVMLVARKR</sequence>
<dbReference type="GO" id="GO:0032259">
    <property type="term" value="P:methylation"/>
    <property type="evidence" value="ECO:0007669"/>
    <property type="project" value="UniProtKB-KW"/>
</dbReference>
<dbReference type="CDD" id="cd02440">
    <property type="entry name" value="AdoMet_MTases"/>
    <property type="match status" value="1"/>
</dbReference>
<dbReference type="GO" id="GO:0008168">
    <property type="term" value="F:methyltransferase activity"/>
    <property type="evidence" value="ECO:0007669"/>
    <property type="project" value="UniProtKB-KW"/>
</dbReference>
<accession>A0A0X3TCB4</accession>
<dbReference type="PANTHER" id="PTHR43861">
    <property type="entry name" value="TRANS-ACONITATE 2-METHYLTRANSFERASE-RELATED"/>
    <property type="match status" value="1"/>
</dbReference>
<dbReference type="STRING" id="1685379.AVO45_15170"/>
<dbReference type="PANTHER" id="PTHR43861:SF1">
    <property type="entry name" value="TRANS-ACONITATE 2-METHYLTRANSFERASE"/>
    <property type="match status" value="1"/>
</dbReference>
<keyword evidence="2" id="KW-0808">Transferase</keyword>
<dbReference type="Pfam" id="PF13649">
    <property type="entry name" value="Methyltransf_25"/>
    <property type="match status" value="1"/>
</dbReference>
<keyword evidence="1" id="KW-0489">Methyltransferase</keyword>
<evidence type="ECO:0000313" key="5">
    <source>
        <dbReference type="Proteomes" id="UP000053791"/>
    </source>
</evidence>
<dbReference type="OrthoDB" id="9802097at2"/>
<dbReference type="Gene3D" id="3.40.50.150">
    <property type="entry name" value="Vaccinia Virus protein VP39"/>
    <property type="match status" value="1"/>
</dbReference>
<proteinExistence type="predicted"/>
<reference evidence="4 5" key="1">
    <citation type="submission" date="2015-12" db="EMBL/GenBank/DDBJ databases">
        <authorList>
            <person name="Shamseldin A."/>
            <person name="Moawad H."/>
            <person name="Abd El-Rahim W.M."/>
            <person name="Sadowsky M.J."/>
        </authorList>
    </citation>
    <scope>NUCLEOTIDE SEQUENCE [LARGE SCALE GENOMIC DNA]</scope>
    <source>
        <strain evidence="4 5">ZGT118</strain>
    </source>
</reference>
<dbReference type="RefSeq" id="WP_068349898.1">
    <property type="nucleotide sequence ID" value="NZ_LQBQ01000038.1"/>
</dbReference>
<protein>
    <submittedName>
        <fullName evidence="4">Biotin synthase</fullName>
    </submittedName>
</protein>
<evidence type="ECO:0000256" key="1">
    <source>
        <dbReference type="ARBA" id="ARBA00022603"/>
    </source>
</evidence>
<dbReference type="EMBL" id="LQBQ01000038">
    <property type="protein sequence ID" value="KUJ73422.1"/>
    <property type="molecule type" value="Genomic_DNA"/>
</dbReference>
<evidence type="ECO:0000259" key="3">
    <source>
        <dbReference type="Pfam" id="PF13649"/>
    </source>
</evidence>
<dbReference type="SUPFAM" id="SSF53335">
    <property type="entry name" value="S-adenosyl-L-methionine-dependent methyltransferases"/>
    <property type="match status" value="1"/>
</dbReference>
<organism evidence="4 5">
    <name type="scientific">Ruegeria marisrubri</name>
    <dbReference type="NCBI Taxonomy" id="1685379"/>
    <lineage>
        <taxon>Bacteria</taxon>
        <taxon>Pseudomonadati</taxon>
        <taxon>Pseudomonadota</taxon>
        <taxon>Alphaproteobacteria</taxon>
        <taxon>Rhodobacterales</taxon>
        <taxon>Roseobacteraceae</taxon>
        <taxon>Ruegeria</taxon>
    </lineage>
</organism>
<evidence type="ECO:0000313" key="4">
    <source>
        <dbReference type="EMBL" id="KUJ73422.1"/>
    </source>
</evidence>
<dbReference type="Proteomes" id="UP000053791">
    <property type="component" value="Unassembled WGS sequence"/>
</dbReference>
<dbReference type="InterPro" id="IPR041698">
    <property type="entry name" value="Methyltransf_25"/>
</dbReference>
<keyword evidence="5" id="KW-1185">Reference proteome</keyword>
<dbReference type="InterPro" id="IPR029063">
    <property type="entry name" value="SAM-dependent_MTases_sf"/>
</dbReference>
<evidence type="ECO:0000256" key="2">
    <source>
        <dbReference type="ARBA" id="ARBA00022679"/>
    </source>
</evidence>
<dbReference type="AlphaFoldDB" id="A0A0X3TCB4"/>
<feature type="domain" description="Methyltransferase" evidence="3">
    <location>
        <begin position="55"/>
        <end position="148"/>
    </location>
</feature>
<name>A0A0X3TCB4_9RHOB</name>
<gene>
    <name evidence="4" type="ORF">AVO45_15170</name>
</gene>